<keyword evidence="1" id="KW-1133">Transmembrane helix</keyword>
<proteinExistence type="predicted"/>
<evidence type="ECO:0000256" key="1">
    <source>
        <dbReference type="SAM" id="Phobius"/>
    </source>
</evidence>
<evidence type="ECO:0000313" key="2">
    <source>
        <dbReference type="EMBL" id="BCQ34930.1"/>
    </source>
</evidence>
<reference evidence="2 3" key="1">
    <citation type="submission" date="2021-01" db="EMBL/GenBank/DDBJ databases">
        <title>Complete genome sequence of Erwinia rhapontici MAFF 311153.</title>
        <authorList>
            <person name="Morohoshi T."/>
            <person name="Someya N."/>
        </authorList>
    </citation>
    <scope>NUCLEOTIDE SEQUENCE [LARGE SCALE GENOMIC DNA]</scope>
    <source>
        <strain evidence="2 3">MAFF 311153</strain>
    </source>
</reference>
<gene>
    <name evidence="2" type="ORF">ERHA53_22730</name>
</gene>
<name>A0ABM7N0D3_ERWRD</name>
<accession>A0ABM7N0D3</accession>
<keyword evidence="1" id="KW-0472">Membrane</keyword>
<keyword evidence="3" id="KW-1185">Reference proteome</keyword>
<evidence type="ECO:0008006" key="4">
    <source>
        <dbReference type="Google" id="ProtNLM"/>
    </source>
</evidence>
<evidence type="ECO:0000313" key="3">
    <source>
        <dbReference type="Proteomes" id="UP000677515"/>
    </source>
</evidence>
<dbReference type="Proteomes" id="UP000677515">
    <property type="component" value="Chromosome"/>
</dbReference>
<feature type="transmembrane region" description="Helical" evidence="1">
    <location>
        <begin position="6"/>
        <end position="23"/>
    </location>
</feature>
<organism evidence="2 3">
    <name type="scientific">Erwinia rhapontici</name>
    <name type="common">Pectobacterium rhapontici</name>
    <dbReference type="NCBI Taxonomy" id="55212"/>
    <lineage>
        <taxon>Bacteria</taxon>
        <taxon>Pseudomonadati</taxon>
        <taxon>Pseudomonadota</taxon>
        <taxon>Gammaproteobacteria</taxon>
        <taxon>Enterobacterales</taxon>
        <taxon>Erwiniaceae</taxon>
        <taxon>Erwinia</taxon>
    </lineage>
</organism>
<feature type="transmembrane region" description="Helical" evidence="1">
    <location>
        <begin position="30"/>
        <end position="51"/>
    </location>
</feature>
<protein>
    <recommendedName>
        <fullName evidence="4">Secreted protein with PEP-CTERM sorting signal</fullName>
    </recommendedName>
</protein>
<dbReference type="EMBL" id="AP024329">
    <property type="protein sequence ID" value="BCQ34930.1"/>
    <property type="molecule type" value="Genomic_DNA"/>
</dbReference>
<sequence>MSTFILTALPLLAIGLFFIALFLRKKDKNYLIPGATMLLAGLVNLVVGIVVG</sequence>
<dbReference type="RefSeq" id="WP_159338178.1">
    <property type="nucleotide sequence ID" value="NZ_AP024329.1"/>
</dbReference>
<keyword evidence="1" id="KW-0812">Transmembrane</keyword>